<dbReference type="InterPro" id="IPR009003">
    <property type="entry name" value="Peptidase_S1_PA"/>
</dbReference>
<dbReference type="RefSeq" id="WP_136981264.1">
    <property type="nucleotide sequence ID" value="NZ_SYUV01000081.1"/>
</dbReference>
<dbReference type="Gene3D" id="2.40.10.10">
    <property type="entry name" value="Trypsin-like serine proteases"/>
    <property type="match status" value="2"/>
</dbReference>
<dbReference type="GO" id="GO:0004252">
    <property type="term" value="F:serine-type endopeptidase activity"/>
    <property type="evidence" value="ECO:0007669"/>
    <property type="project" value="InterPro"/>
</dbReference>
<dbReference type="PROSITE" id="PS00135">
    <property type="entry name" value="TRYPSIN_SER"/>
    <property type="match status" value="1"/>
</dbReference>
<comment type="similarity">
    <text evidence="1 6">Belongs to the peptidase S1B family.</text>
</comment>
<evidence type="ECO:0000256" key="2">
    <source>
        <dbReference type="ARBA" id="ARBA00022670"/>
    </source>
</evidence>
<dbReference type="EMBL" id="SYUV01000081">
    <property type="protein sequence ID" value="TKF26758.1"/>
    <property type="molecule type" value="Genomic_DNA"/>
</dbReference>
<dbReference type="InterPro" id="IPR043504">
    <property type="entry name" value="Peptidase_S1_PA_chymotrypsin"/>
</dbReference>
<dbReference type="InterPro" id="IPR020008">
    <property type="entry name" value="GlyGly_CTERM"/>
</dbReference>
<protein>
    <recommendedName>
        <fullName evidence="6">Serine protease</fullName>
        <ecNumber evidence="6">3.4.21.-</ecNumber>
    </recommendedName>
</protein>
<gene>
    <name evidence="8" type="ORF">FCV50_20650</name>
</gene>
<evidence type="ECO:0000256" key="5">
    <source>
        <dbReference type="ARBA" id="ARBA00022825"/>
    </source>
</evidence>
<dbReference type="InterPro" id="IPR008256">
    <property type="entry name" value="Peptidase_S1B"/>
</dbReference>
<evidence type="ECO:0000256" key="1">
    <source>
        <dbReference type="ARBA" id="ARBA00008764"/>
    </source>
</evidence>
<dbReference type="EC" id="3.4.21.-" evidence="6"/>
<accession>A0A4V5R3T3</accession>
<dbReference type="NCBIfam" id="TIGR03501">
    <property type="entry name" value="GlyGly_CTERM"/>
    <property type="match status" value="1"/>
</dbReference>
<feature type="chain" id="PRO_5021043171" description="Serine protease" evidence="6">
    <location>
        <begin position="20"/>
        <end position="323"/>
    </location>
</feature>
<dbReference type="InterPro" id="IPR033116">
    <property type="entry name" value="TRYPSIN_SER"/>
</dbReference>
<reference evidence="8 9" key="1">
    <citation type="submission" date="2019-04" db="EMBL/GenBank/DDBJ databases">
        <title>A reverse ecology approach based on a biological definition of microbial populations.</title>
        <authorList>
            <person name="Arevalo P."/>
            <person name="Vaninsberghe D."/>
            <person name="Elsherbini J."/>
            <person name="Gore J."/>
            <person name="Polz M."/>
        </authorList>
    </citation>
    <scope>NUCLEOTIDE SEQUENCE [LARGE SCALE GENOMIC DNA]</scope>
    <source>
        <strain evidence="8 9">10N.261.46.F4</strain>
    </source>
</reference>
<dbReference type="GO" id="GO:0006508">
    <property type="term" value="P:proteolysis"/>
    <property type="evidence" value="ECO:0007669"/>
    <property type="project" value="UniProtKB-KW"/>
</dbReference>
<dbReference type="InterPro" id="IPR018114">
    <property type="entry name" value="TRYPSIN_HIS"/>
</dbReference>
<keyword evidence="5 6" id="KW-0720">Serine protease</keyword>
<name>A0A4V5R3T3_9VIBR</name>
<dbReference type="Proteomes" id="UP000307574">
    <property type="component" value="Unassembled WGS sequence"/>
</dbReference>
<evidence type="ECO:0000256" key="3">
    <source>
        <dbReference type="ARBA" id="ARBA00022729"/>
    </source>
</evidence>
<comment type="caution">
    <text evidence="8">The sequence shown here is derived from an EMBL/GenBank/DDBJ whole genome shotgun (WGS) entry which is preliminary data.</text>
</comment>
<evidence type="ECO:0000259" key="7">
    <source>
        <dbReference type="Pfam" id="PF00089"/>
    </source>
</evidence>
<dbReference type="PROSITE" id="PS00134">
    <property type="entry name" value="TRYPSIN_HIS"/>
    <property type="match status" value="1"/>
</dbReference>
<feature type="signal peptide" evidence="6">
    <location>
        <begin position="1"/>
        <end position="19"/>
    </location>
</feature>
<keyword evidence="4 6" id="KW-0378">Hydrolase</keyword>
<feature type="domain" description="Peptidase S1" evidence="7">
    <location>
        <begin position="36"/>
        <end position="186"/>
    </location>
</feature>
<sequence>MKKIVVGLSISLLSSSVFAIENGTAVDWQNDFDDMVKNNCTGLVIGGNQVLTAAHCTDLTGITFANGDVVNASRRVDHPSYLWSGSGSQYDVSVWTLPEVANTKNIHYFADLNVQNVNLGDDIRVYGFGGNYPLSYAVVSIDRLSSSWHTAHQGNVVVGNTIQGDSGGAWFHNNEVIGVHRGSGGSLTSGTDLHYAKDFLLEQINGWHYPTVLKGTGTQTIKVQSLHQNPVVDAAYVAGDVAITGGTCQTLPAIEAFDTCTYELEVSGSGQLHLTTNEVIDINPVAPTPVPSPITPPSSGGSGGSLGFLSILGLAALGRLRKR</sequence>
<evidence type="ECO:0000256" key="6">
    <source>
        <dbReference type="RuleBase" id="RU004296"/>
    </source>
</evidence>
<dbReference type="SUPFAM" id="SSF50494">
    <property type="entry name" value="Trypsin-like serine proteases"/>
    <property type="match status" value="1"/>
</dbReference>
<dbReference type="AlphaFoldDB" id="A0A4V5R3T3"/>
<evidence type="ECO:0000256" key="4">
    <source>
        <dbReference type="ARBA" id="ARBA00022801"/>
    </source>
</evidence>
<dbReference type="PRINTS" id="PR00839">
    <property type="entry name" value="V8PROTEASE"/>
</dbReference>
<keyword evidence="3 6" id="KW-0732">Signal</keyword>
<evidence type="ECO:0000313" key="9">
    <source>
        <dbReference type="Proteomes" id="UP000307574"/>
    </source>
</evidence>
<organism evidence="8 9">
    <name type="scientific">Vibrio kanaloae</name>
    <dbReference type="NCBI Taxonomy" id="170673"/>
    <lineage>
        <taxon>Bacteria</taxon>
        <taxon>Pseudomonadati</taxon>
        <taxon>Pseudomonadota</taxon>
        <taxon>Gammaproteobacteria</taxon>
        <taxon>Vibrionales</taxon>
        <taxon>Vibrionaceae</taxon>
        <taxon>Vibrio</taxon>
    </lineage>
</organism>
<keyword evidence="2 6" id="KW-0645">Protease</keyword>
<evidence type="ECO:0000313" key="8">
    <source>
        <dbReference type="EMBL" id="TKF26758.1"/>
    </source>
</evidence>
<proteinExistence type="inferred from homology"/>
<dbReference type="InterPro" id="IPR001254">
    <property type="entry name" value="Trypsin_dom"/>
</dbReference>
<dbReference type="Pfam" id="PF00089">
    <property type="entry name" value="Trypsin"/>
    <property type="match status" value="1"/>
</dbReference>